<reference evidence="1" key="1">
    <citation type="journal article" date="2014" name="Front. Microbiol.">
        <title>High frequency of phylogenetically diverse reductive dehalogenase-homologous genes in deep subseafloor sedimentary metagenomes.</title>
        <authorList>
            <person name="Kawai M."/>
            <person name="Futagami T."/>
            <person name="Toyoda A."/>
            <person name="Takaki Y."/>
            <person name="Nishi S."/>
            <person name="Hori S."/>
            <person name="Arai W."/>
            <person name="Tsubouchi T."/>
            <person name="Morono Y."/>
            <person name="Uchiyama I."/>
            <person name="Ito T."/>
            <person name="Fujiyama A."/>
            <person name="Inagaki F."/>
            <person name="Takami H."/>
        </authorList>
    </citation>
    <scope>NUCLEOTIDE SEQUENCE</scope>
    <source>
        <strain evidence="1">Expedition CK06-06</strain>
    </source>
</reference>
<accession>X0WS41</accession>
<protein>
    <submittedName>
        <fullName evidence="1">Uncharacterized protein</fullName>
    </submittedName>
</protein>
<sequence>MHETLETVKLYLDKFYGEPIVCYKYGFIYTNQKGFLGVAVAIDKDKPTKVIISSAANYGDDDGWDSHRGNVIAMIDIHSPDSLERIKDTVHDARDKMEKGTLRFTPTSTGM</sequence>
<name>X0WS41_9ZZZZ</name>
<organism evidence="1">
    <name type="scientific">marine sediment metagenome</name>
    <dbReference type="NCBI Taxonomy" id="412755"/>
    <lineage>
        <taxon>unclassified sequences</taxon>
        <taxon>metagenomes</taxon>
        <taxon>ecological metagenomes</taxon>
    </lineage>
</organism>
<gene>
    <name evidence="1" type="ORF">S01H1_53687</name>
</gene>
<dbReference type="AlphaFoldDB" id="X0WS41"/>
<proteinExistence type="predicted"/>
<dbReference type="EMBL" id="BARS01034778">
    <property type="protein sequence ID" value="GAG26007.1"/>
    <property type="molecule type" value="Genomic_DNA"/>
</dbReference>
<comment type="caution">
    <text evidence="1">The sequence shown here is derived from an EMBL/GenBank/DDBJ whole genome shotgun (WGS) entry which is preliminary data.</text>
</comment>
<evidence type="ECO:0000313" key="1">
    <source>
        <dbReference type="EMBL" id="GAG26007.1"/>
    </source>
</evidence>